<comment type="subcellular location">
    <subcellularLocation>
        <location evidence="1">Membrane</location>
        <topology evidence="1">Single-pass membrane protein</topology>
    </subcellularLocation>
</comment>
<evidence type="ECO:0000259" key="7">
    <source>
        <dbReference type="PROSITE" id="PS51387"/>
    </source>
</evidence>
<organism evidence="8 9">
    <name type="scientific">Candidatus Gottesmanbacteria bacterium RIFCSPHIGHO2_01_FULL_46_14</name>
    <dbReference type="NCBI Taxonomy" id="1798380"/>
    <lineage>
        <taxon>Bacteria</taxon>
        <taxon>Candidatus Gottesmaniibacteriota</taxon>
    </lineage>
</organism>
<keyword evidence="3" id="KW-0812">Transmembrane</keyword>
<reference evidence="8 9" key="1">
    <citation type="journal article" date="2016" name="Nat. Commun.">
        <title>Thousands of microbial genomes shed light on interconnected biogeochemical processes in an aquifer system.</title>
        <authorList>
            <person name="Anantharaman K."/>
            <person name="Brown C.T."/>
            <person name="Hug L.A."/>
            <person name="Sharon I."/>
            <person name="Castelle C.J."/>
            <person name="Probst A.J."/>
            <person name="Thomas B.C."/>
            <person name="Singh A."/>
            <person name="Wilkins M.J."/>
            <person name="Karaoz U."/>
            <person name="Brodie E.L."/>
            <person name="Williams K.H."/>
            <person name="Hubbard S.S."/>
            <person name="Banfield J.F."/>
        </authorList>
    </citation>
    <scope>NUCLEOTIDE SEQUENCE [LARGE SCALE GENOMIC DNA]</scope>
</reference>
<proteinExistence type="predicted"/>
<dbReference type="Proteomes" id="UP000177416">
    <property type="component" value="Unassembled WGS sequence"/>
</dbReference>
<dbReference type="GO" id="GO:0050614">
    <property type="term" value="F:Delta24-sterol reductase activity"/>
    <property type="evidence" value="ECO:0007669"/>
    <property type="project" value="UniProtKB-EC"/>
</dbReference>
<evidence type="ECO:0000313" key="9">
    <source>
        <dbReference type="Proteomes" id="UP000177416"/>
    </source>
</evidence>
<keyword evidence="6" id="KW-0472">Membrane</keyword>
<dbReference type="PROSITE" id="PS51387">
    <property type="entry name" value="FAD_PCMH"/>
    <property type="match status" value="1"/>
</dbReference>
<keyword evidence="5" id="KW-0560">Oxidoreductase</keyword>
<evidence type="ECO:0000313" key="8">
    <source>
        <dbReference type="EMBL" id="OGG13658.1"/>
    </source>
</evidence>
<keyword evidence="4" id="KW-1133">Transmembrane helix</keyword>
<feature type="domain" description="FAD-binding PCMH-type" evidence="7">
    <location>
        <begin position="48"/>
        <end position="170"/>
    </location>
</feature>
<evidence type="ECO:0000256" key="4">
    <source>
        <dbReference type="ARBA" id="ARBA00022989"/>
    </source>
</evidence>
<dbReference type="InterPro" id="IPR006094">
    <property type="entry name" value="Oxid_FAD_bind_N"/>
</dbReference>
<sequence length="458" mass="52710">MQIDSSKVYEQKKANVLRQFHRIKGAKQISLKPKKNTHFLRKRIKTNTLDLSAFTNVLRVDTDHGLVEAEGLTSFFDLFAATSTVGYMPVVVPEFRAITIGGAIAGLGVEATSFRYGLVHENILEMDIITGTGDILTVTPQKHRDLFLCMPNSLGTLGYVLRAVMRITPIKRFIRVDIRRFRGSGAFIDAIRSSVSSGRQDFLEGLIVGPEEYILAEGSWTDKTEQDDVFDVSVQSWYRYLTDARHQRVVCTAADYMWRWDTDVFWGTRELGFLGSLFDRPVLRRTILKPMLRSDRLLKLHHMLAYHPWFPNVFTGIVRKKEQLIQDVGITIDRCEEFLWWYQNTIGMYPLWACPGTKAHAQQVYPLYQWKGNVLVDFGFYGYKRTPAGVSDHYYTTLVEQHMLALGGIKGLYSTSYFTPHEFWGMHDRDAYMEAEKRYDPNSVFPELYDKVVGDVTK</sequence>
<evidence type="ECO:0000256" key="1">
    <source>
        <dbReference type="ARBA" id="ARBA00004167"/>
    </source>
</evidence>
<accession>A0A1F5ZMJ4</accession>
<dbReference type="EC" id="1.3.1.72" evidence="2"/>
<comment type="caution">
    <text evidence="8">The sequence shown here is derived from an EMBL/GenBank/DDBJ whole genome shotgun (WGS) entry which is preliminary data.</text>
</comment>
<dbReference type="PANTHER" id="PTHR10801">
    <property type="entry name" value="24-DEHYDROCHOLESTEROL REDUCTASE"/>
    <property type="match status" value="1"/>
</dbReference>
<dbReference type="Pfam" id="PF01565">
    <property type="entry name" value="FAD_binding_4"/>
    <property type="match status" value="1"/>
</dbReference>
<dbReference type="InterPro" id="IPR036318">
    <property type="entry name" value="FAD-bd_PCMH-like_sf"/>
</dbReference>
<dbReference type="GO" id="GO:0071949">
    <property type="term" value="F:FAD binding"/>
    <property type="evidence" value="ECO:0007669"/>
    <property type="project" value="InterPro"/>
</dbReference>
<dbReference type="InterPro" id="IPR016170">
    <property type="entry name" value="Cytok_DH_C_sf"/>
</dbReference>
<dbReference type="Gene3D" id="3.40.462.10">
    <property type="entry name" value="FAD-linked oxidases, C-terminal domain"/>
    <property type="match status" value="1"/>
</dbReference>
<protein>
    <recommendedName>
        <fullName evidence="2">Delta(24)-sterol reductase</fullName>
        <ecNumber evidence="2">1.3.1.72</ecNumber>
    </recommendedName>
</protein>
<gene>
    <name evidence="8" type="ORF">A2875_03560</name>
</gene>
<evidence type="ECO:0000256" key="6">
    <source>
        <dbReference type="ARBA" id="ARBA00023136"/>
    </source>
</evidence>
<dbReference type="GO" id="GO:0016020">
    <property type="term" value="C:membrane"/>
    <property type="evidence" value="ECO:0007669"/>
    <property type="project" value="UniProtKB-SubCell"/>
</dbReference>
<dbReference type="InterPro" id="IPR016169">
    <property type="entry name" value="FAD-bd_PCMH_sub2"/>
</dbReference>
<dbReference type="Gene3D" id="3.30.465.10">
    <property type="match status" value="1"/>
</dbReference>
<evidence type="ECO:0000256" key="3">
    <source>
        <dbReference type="ARBA" id="ARBA00022692"/>
    </source>
</evidence>
<dbReference type="PANTHER" id="PTHR10801:SF0">
    <property type="entry name" value="DELTA(24)-STEROL REDUCTASE"/>
    <property type="match status" value="1"/>
</dbReference>
<dbReference type="EMBL" id="MFJJ01000040">
    <property type="protein sequence ID" value="OGG13658.1"/>
    <property type="molecule type" value="Genomic_DNA"/>
</dbReference>
<dbReference type="AlphaFoldDB" id="A0A1F5ZMJ4"/>
<evidence type="ECO:0000256" key="2">
    <source>
        <dbReference type="ARBA" id="ARBA00012405"/>
    </source>
</evidence>
<evidence type="ECO:0000256" key="5">
    <source>
        <dbReference type="ARBA" id="ARBA00023002"/>
    </source>
</evidence>
<dbReference type="InterPro" id="IPR040165">
    <property type="entry name" value="Diminuto-like"/>
</dbReference>
<dbReference type="SUPFAM" id="SSF56176">
    <property type="entry name" value="FAD-binding/transporter-associated domain-like"/>
    <property type="match status" value="1"/>
</dbReference>
<name>A0A1F5ZMJ4_9BACT</name>
<dbReference type="InterPro" id="IPR016166">
    <property type="entry name" value="FAD-bd_PCMH"/>
</dbReference>